<evidence type="ECO:0000313" key="4">
    <source>
        <dbReference type="Proteomes" id="UP000292052"/>
    </source>
</evidence>
<comment type="caution">
    <text evidence="3">The sequence shown here is derived from an EMBL/GenBank/DDBJ whole genome shotgun (WGS) entry which is preliminary data.</text>
</comment>
<dbReference type="InterPro" id="IPR036869">
    <property type="entry name" value="J_dom_sf"/>
</dbReference>
<dbReference type="Proteomes" id="UP000292052">
    <property type="component" value="Unassembled WGS sequence"/>
</dbReference>
<dbReference type="CDD" id="cd06257">
    <property type="entry name" value="DnaJ"/>
    <property type="match status" value="1"/>
</dbReference>
<name>A0A482VH01_ASBVE</name>
<evidence type="ECO:0000256" key="1">
    <source>
        <dbReference type="ARBA" id="ARBA00023186"/>
    </source>
</evidence>
<dbReference type="AlphaFoldDB" id="A0A482VH01"/>
<keyword evidence="1" id="KW-0143">Chaperone</keyword>
<dbReference type="InterPro" id="IPR052243">
    <property type="entry name" value="Mito_inner_membrane_organizer"/>
</dbReference>
<protein>
    <submittedName>
        <fullName evidence="3">DnaJ-like subfamily C member 11</fullName>
    </submittedName>
</protein>
<gene>
    <name evidence="3" type="ORF">BDFB_002452</name>
</gene>
<evidence type="ECO:0000259" key="2">
    <source>
        <dbReference type="PROSITE" id="PS50076"/>
    </source>
</evidence>
<dbReference type="PANTHER" id="PTHR44157:SF1">
    <property type="entry name" value="DNAJ HOMOLOG SUBFAMILY C MEMBER 11"/>
    <property type="match status" value="1"/>
</dbReference>
<evidence type="ECO:0000313" key="3">
    <source>
        <dbReference type="EMBL" id="RZC31973.1"/>
    </source>
</evidence>
<dbReference type="STRING" id="1661398.A0A482VH01"/>
<reference evidence="3 4" key="1">
    <citation type="submission" date="2017-03" db="EMBL/GenBank/DDBJ databases">
        <title>Genome of the blue death feigning beetle - Asbolus verrucosus.</title>
        <authorList>
            <person name="Rider S.D."/>
        </authorList>
    </citation>
    <scope>NUCLEOTIDE SEQUENCE [LARGE SCALE GENOMIC DNA]</scope>
    <source>
        <strain evidence="3">Butters</strain>
        <tissue evidence="3">Head and leg muscle</tissue>
    </source>
</reference>
<dbReference type="EMBL" id="QDEB01101125">
    <property type="protein sequence ID" value="RZC31973.1"/>
    <property type="molecule type" value="Genomic_DNA"/>
</dbReference>
<accession>A0A482VH01</accession>
<dbReference type="InterPro" id="IPR024586">
    <property type="entry name" value="DnaJ-like_C11_C"/>
</dbReference>
<dbReference type="InterPro" id="IPR055225">
    <property type="entry name" value="DNAJC11-like_beta-barrel"/>
</dbReference>
<dbReference type="OrthoDB" id="18010at2759"/>
<dbReference type="FunFam" id="1.10.287.110:FF:000079">
    <property type="entry name" value="DnaJ subfamily C member"/>
    <property type="match status" value="1"/>
</dbReference>
<sequence length="556" mass="63178">MDLDSDEENVIEEDFYSFLNVSKDATKEEINGAYRRLSRMYHPDKHVDQELKSKAEILFNKTKKAYEVLSDPHRRAIYDSLGMKGLETEGWEVVQRTKTPAEIRAEYEQLAEDRAERRKQQRTNPNGNITVAINATDLFNPYDDELFEDEFEPDVIQRLPNIEVSSMQFTQSVDFPLTQKDTCTLSGQLQAQNGTGGGAVNLSWRHIYSHKSWAEVEMAAGSGPSLSFKGFRTLSKRFFWNGGTVLQFTPEGIRPGIMSTMQIDKHSVGYLTYQGGIRSMVSTSIVRDTEFNHYNLSIQVGLPHSYISLNYTRKMLSQELKLKISIKAGTFGGVVEYGAEKKVSKHSNLSFAVTVGVPSGVKLKIRLTRANQVYNFPIHLCEEVMPSPVFYATVVPLVVYVVVKKGFVEPFLKEQKAKKVEKQKQNNYNKLLEKRKEAEAAQELMTATYTRIREEEESKKGLVIIKAIYGKIITDPNERGDNEITSEVIDVTIPVQCVVKDSKLVMHENTKSQLAGFFDPAIGEDKMLHVIYNYREQPHEVTVSDNEPLRLPKNCN</sequence>
<dbReference type="GO" id="GO:0005739">
    <property type="term" value="C:mitochondrion"/>
    <property type="evidence" value="ECO:0007669"/>
    <property type="project" value="GOC"/>
</dbReference>
<dbReference type="Pfam" id="PF11875">
    <property type="entry name" value="DnaJ-like_C11_C"/>
    <property type="match status" value="1"/>
</dbReference>
<dbReference type="InterPro" id="IPR001623">
    <property type="entry name" value="DnaJ_domain"/>
</dbReference>
<dbReference type="Pfam" id="PF00226">
    <property type="entry name" value="DnaJ"/>
    <property type="match status" value="1"/>
</dbReference>
<proteinExistence type="predicted"/>
<feature type="domain" description="J" evidence="2">
    <location>
        <begin position="14"/>
        <end position="82"/>
    </location>
</feature>
<dbReference type="SUPFAM" id="SSF46565">
    <property type="entry name" value="Chaperone J-domain"/>
    <property type="match status" value="1"/>
</dbReference>
<organism evidence="3 4">
    <name type="scientific">Asbolus verrucosus</name>
    <name type="common">Desert ironclad beetle</name>
    <dbReference type="NCBI Taxonomy" id="1661398"/>
    <lineage>
        <taxon>Eukaryota</taxon>
        <taxon>Metazoa</taxon>
        <taxon>Ecdysozoa</taxon>
        <taxon>Arthropoda</taxon>
        <taxon>Hexapoda</taxon>
        <taxon>Insecta</taxon>
        <taxon>Pterygota</taxon>
        <taxon>Neoptera</taxon>
        <taxon>Endopterygota</taxon>
        <taxon>Coleoptera</taxon>
        <taxon>Polyphaga</taxon>
        <taxon>Cucujiformia</taxon>
        <taxon>Tenebrionidae</taxon>
        <taxon>Pimeliinae</taxon>
        <taxon>Asbolus</taxon>
    </lineage>
</organism>
<dbReference type="Gene3D" id="1.10.287.110">
    <property type="entry name" value="DnaJ domain"/>
    <property type="match status" value="1"/>
</dbReference>
<dbReference type="SMART" id="SM00271">
    <property type="entry name" value="DnaJ"/>
    <property type="match status" value="1"/>
</dbReference>
<keyword evidence="4" id="KW-1185">Reference proteome</keyword>
<dbReference type="Pfam" id="PF22774">
    <property type="entry name" value="DNAJC11_beta-barrel"/>
    <property type="match status" value="1"/>
</dbReference>
<dbReference type="PRINTS" id="PR00625">
    <property type="entry name" value="JDOMAIN"/>
</dbReference>
<dbReference type="GO" id="GO:0042407">
    <property type="term" value="P:cristae formation"/>
    <property type="evidence" value="ECO:0007669"/>
    <property type="project" value="TreeGrafter"/>
</dbReference>
<dbReference type="PROSITE" id="PS50076">
    <property type="entry name" value="DNAJ_2"/>
    <property type="match status" value="1"/>
</dbReference>
<dbReference type="PANTHER" id="PTHR44157">
    <property type="entry name" value="DNAJ HOMOLOG SUBFAMILY C MEMBER 11"/>
    <property type="match status" value="1"/>
</dbReference>